<evidence type="ECO:0000313" key="4">
    <source>
        <dbReference type="Proteomes" id="UP000664904"/>
    </source>
</evidence>
<reference evidence="3" key="1">
    <citation type="submission" date="2021-03" db="EMBL/GenBank/DDBJ databases">
        <title>Complete Genome of Pseudoalteromonas xiamenensis STKMTI.2, a new potential marine bacterium producing anti-Vibrio compounds.</title>
        <authorList>
            <person name="Handayani D.P."/>
            <person name="Isnansetyo A."/>
            <person name="Istiqomah I."/>
            <person name="Jumina J."/>
        </authorList>
    </citation>
    <scope>NUCLEOTIDE SEQUENCE</scope>
    <source>
        <strain evidence="3">STKMTI.2</strain>
    </source>
</reference>
<evidence type="ECO:0000259" key="2">
    <source>
        <dbReference type="Pfam" id="PF07603"/>
    </source>
</evidence>
<dbReference type="PANTHER" id="PTHR35812:SF1">
    <property type="entry name" value="LIPOPROTEIN"/>
    <property type="match status" value="1"/>
</dbReference>
<organism evidence="3 4">
    <name type="scientific">Pseudoalteromonas xiamenensis</name>
    <dbReference type="NCBI Taxonomy" id="882626"/>
    <lineage>
        <taxon>Bacteria</taxon>
        <taxon>Pseudomonadati</taxon>
        <taxon>Pseudomonadota</taxon>
        <taxon>Gammaproteobacteria</taxon>
        <taxon>Alteromonadales</taxon>
        <taxon>Pseudoalteromonadaceae</taxon>
        <taxon>Pseudoalteromonas</taxon>
    </lineage>
</organism>
<keyword evidence="4" id="KW-1185">Reference proteome</keyword>
<evidence type="ECO:0000313" key="3">
    <source>
        <dbReference type="EMBL" id="QTH72803.1"/>
    </source>
</evidence>
<dbReference type="KEGG" id="pxi:J5O05_08575"/>
<dbReference type="RefSeq" id="WP_208844426.1">
    <property type="nucleotide sequence ID" value="NZ_CP072133.1"/>
</dbReference>
<dbReference type="EMBL" id="CP072133">
    <property type="protein sequence ID" value="QTH72803.1"/>
    <property type="molecule type" value="Genomic_DNA"/>
</dbReference>
<dbReference type="PANTHER" id="PTHR35812">
    <property type="entry name" value="LIPOPROTEIN"/>
    <property type="match status" value="1"/>
</dbReference>
<gene>
    <name evidence="3" type="ORF">J5O05_08575</name>
</gene>
<evidence type="ECO:0000256" key="1">
    <source>
        <dbReference type="SAM" id="SignalP"/>
    </source>
</evidence>
<dbReference type="Pfam" id="PF07603">
    <property type="entry name" value="Lcl_C"/>
    <property type="match status" value="1"/>
</dbReference>
<dbReference type="Proteomes" id="UP000664904">
    <property type="component" value="Chromosome"/>
</dbReference>
<accession>A0A975HM60</accession>
<proteinExistence type="predicted"/>
<feature type="signal peptide" evidence="1">
    <location>
        <begin position="1"/>
        <end position="20"/>
    </location>
</feature>
<protein>
    <submittedName>
        <fullName evidence="3">DUF1566 domain-containing protein</fullName>
    </submittedName>
</protein>
<name>A0A975HM60_9GAMM</name>
<dbReference type="AlphaFoldDB" id="A0A975HM60"/>
<keyword evidence="1" id="KW-0732">Signal</keyword>
<feature type="chain" id="PRO_5037100460" evidence="1">
    <location>
        <begin position="21"/>
        <end position="171"/>
    </location>
</feature>
<sequence length="171" mass="19343">MKQKFSLVFALLVQPSIAFAQTCFTQIPASTPTTRFVVNEDGTVSDSKTGLMWQLCSYGQTYSVADKVCTGTAARVTWQQALVVAKANTTANHDDWHVPNIKELSTVVEHQCVEPSINEKVFIGTRNENYWTSTSDQVRTDHAWVYQFADGKNNLKEKISDLYIRLVRFEK</sequence>
<dbReference type="InterPro" id="IPR011460">
    <property type="entry name" value="Lcl_C"/>
</dbReference>
<feature type="domain" description="Lcl C-terminal" evidence="2">
    <location>
        <begin position="42"/>
        <end position="168"/>
    </location>
</feature>